<comment type="similarity">
    <text evidence="2">Belongs to the SLC41A transporter family.</text>
</comment>
<dbReference type="Proteomes" id="UP000232323">
    <property type="component" value="Unassembled WGS sequence"/>
</dbReference>
<dbReference type="GO" id="GO:0016020">
    <property type="term" value="C:membrane"/>
    <property type="evidence" value="ECO:0007669"/>
    <property type="project" value="UniProtKB-SubCell"/>
</dbReference>
<keyword evidence="11" id="KW-1185">Reference proteome</keyword>
<evidence type="ECO:0000313" key="11">
    <source>
        <dbReference type="Proteomes" id="UP000232323"/>
    </source>
</evidence>
<keyword evidence="6 8" id="KW-1133">Transmembrane helix</keyword>
<evidence type="ECO:0000313" key="10">
    <source>
        <dbReference type="EMBL" id="GAX75138.1"/>
    </source>
</evidence>
<feature type="transmembrane region" description="Helical" evidence="8">
    <location>
        <begin position="172"/>
        <end position="193"/>
    </location>
</feature>
<keyword evidence="3" id="KW-0813">Transport</keyword>
<comment type="subcellular location">
    <subcellularLocation>
        <location evidence="1">Membrane</location>
        <topology evidence="1">Multi-pass membrane protein</topology>
    </subcellularLocation>
</comment>
<dbReference type="AlphaFoldDB" id="A0A250WWC3"/>
<dbReference type="Pfam" id="PF01769">
    <property type="entry name" value="MgtE"/>
    <property type="match status" value="1"/>
</dbReference>
<organism evidence="10 11">
    <name type="scientific">Chlamydomonas eustigma</name>
    <dbReference type="NCBI Taxonomy" id="1157962"/>
    <lineage>
        <taxon>Eukaryota</taxon>
        <taxon>Viridiplantae</taxon>
        <taxon>Chlorophyta</taxon>
        <taxon>core chlorophytes</taxon>
        <taxon>Chlorophyceae</taxon>
        <taxon>CS clade</taxon>
        <taxon>Chlamydomonadales</taxon>
        <taxon>Chlamydomonadaceae</taxon>
        <taxon>Chlamydomonas</taxon>
    </lineage>
</organism>
<evidence type="ECO:0000256" key="5">
    <source>
        <dbReference type="ARBA" id="ARBA00022842"/>
    </source>
</evidence>
<dbReference type="STRING" id="1157962.A0A250WWC3"/>
<name>A0A250WWC3_9CHLO</name>
<dbReference type="OrthoDB" id="48232at2759"/>
<feature type="transmembrane region" description="Helical" evidence="8">
    <location>
        <begin position="237"/>
        <end position="256"/>
    </location>
</feature>
<evidence type="ECO:0000256" key="4">
    <source>
        <dbReference type="ARBA" id="ARBA00022692"/>
    </source>
</evidence>
<reference evidence="10 11" key="1">
    <citation type="submission" date="2017-08" db="EMBL/GenBank/DDBJ databases">
        <title>Acidophilic green algal genome provides insights into adaptation to an acidic environment.</title>
        <authorList>
            <person name="Hirooka S."/>
            <person name="Hirose Y."/>
            <person name="Kanesaki Y."/>
            <person name="Higuchi S."/>
            <person name="Fujiwara T."/>
            <person name="Onuma R."/>
            <person name="Era A."/>
            <person name="Ohbayashi R."/>
            <person name="Uzuka A."/>
            <person name="Nozaki H."/>
            <person name="Yoshikawa H."/>
            <person name="Miyagishima S.Y."/>
        </authorList>
    </citation>
    <scope>NUCLEOTIDE SEQUENCE [LARGE SCALE GENOMIC DNA]</scope>
    <source>
        <strain evidence="10 11">NIES-2499</strain>
    </source>
</reference>
<dbReference type="GO" id="GO:0008324">
    <property type="term" value="F:monoatomic cation transmembrane transporter activity"/>
    <property type="evidence" value="ECO:0007669"/>
    <property type="project" value="InterPro"/>
</dbReference>
<feature type="domain" description="SLC41A/MgtE integral membrane" evidence="9">
    <location>
        <begin position="132"/>
        <end position="256"/>
    </location>
</feature>
<feature type="transmembrane region" description="Helical" evidence="8">
    <location>
        <begin position="98"/>
        <end position="115"/>
    </location>
</feature>
<dbReference type="PANTHER" id="PTHR41394:SF8">
    <property type="entry name" value="MAGNESIUM TRANSPORTER MGTE"/>
    <property type="match status" value="1"/>
</dbReference>
<protein>
    <recommendedName>
        <fullName evidence="9">SLC41A/MgtE integral membrane domain-containing protein</fullName>
    </recommendedName>
</protein>
<evidence type="ECO:0000256" key="2">
    <source>
        <dbReference type="ARBA" id="ARBA00009749"/>
    </source>
</evidence>
<dbReference type="PANTHER" id="PTHR41394">
    <property type="entry name" value="MAGNESIUM TRANSPORTER MGTE"/>
    <property type="match status" value="1"/>
</dbReference>
<evidence type="ECO:0000256" key="7">
    <source>
        <dbReference type="ARBA" id="ARBA00023136"/>
    </source>
</evidence>
<evidence type="ECO:0000256" key="3">
    <source>
        <dbReference type="ARBA" id="ARBA00022448"/>
    </source>
</evidence>
<accession>A0A250WWC3</accession>
<dbReference type="InterPro" id="IPR036739">
    <property type="entry name" value="SLC41_membr_dom_sf"/>
</dbReference>
<comment type="caution">
    <text evidence="10">The sequence shown here is derived from an EMBL/GenBank/DDBJ whole genome shotgun (WGS) entry which is preliminary data.</text>
</comment>
<dbReference type="EMBL" id="BEGY01000010">
    <property type="protein sequence ID" value="GAX75138.1"/>
    <property type="molecule type" value="Genomic_DNA"/>
</dbReference>
<keyword evidence="7 8" id="KW-0472">Membrane</keyword>
<feature type="transmembrane region" description="Helical" evidence="8">
    <location>
        <begin position="200"/>
        <end position="225"/>
    </location>
</feature>
<evidence type="ECO:0000259" key="9">
    <source>
        <dbReference type="Pfam" id="PF01769"/>
    </source>
</evidence>
<dbReference type="SUPFAM" id="SSF161093">
    <property type="entry name" value="MgtE membrane domain-like"/>
    <property type="match status" value="1"/>
</dbReference>
<sequence>MVSSLLTKRKTNSCNFQKYFCTQSKRSRSLLFKVLDAVPNPSASPPTLHKTVGNSARARALAIAAEKPLLTLSVDESWEEDETDYRDVTTATIVKMRTGWLAIFCVGLVLAAGVVRDFDDLIAQHVELSFFVPLIMGHGGNTGSQTTCAVIRALALHQASFKNVAQVVAKEAAAGFIMGAVLGSAIFALSLGTHSISPEIGLVVAISLPVVSVWSNGLGAFLTLASSKLHLDPAMTSAPLMTTIVDTTGLVIYFLIAEAVMSKPEELL</sequence>
<evidence type="ECO:0000256" key="8">
    <source>
        <dbReference type="SAM" id="Phobius"/>
    </source>
</evidence>
<keyword evidence="5" id="KW-0460">Magnesium</keyword>
<evidence type="ECO:0000256" key="6">
    <source>
        <dbReference type="ARBA" id="ARBA00022989"/>
    </source>
</evidence>
<proteinExistence type="inferred from homology"/>
<dbReference type="InterPro" id="IPR006667">
    <property type="entry name" value="SLC41_membr_dom"/>
</dbReference>
<evidence type="ECO:0000256" key="1">
    <source>
        <dbReference type="ARBA" id="ARBA00004141"/>
    </source>
</evidence>
<keyword evidence="4 8" id="KW-0812">Transmembrane</keyword>
<gene>
    <name evidence="10" type="ORF">CEUSTIGMA_g2582.t1</name>
</gene>
<dbReference type="Gene3D" id="1.10.357.20">
    <property type="entry name" value="SLC41 divalent cation transporters, integral membrane domain"/>
    <property type="match status" value="1"/>
</dbReference>